<dbReference type="EMBL" id="JOTM01000011">
    <property type="protein sequence ID" value="KEK23904.1"/>
    <property type="molecule type" value="Genomic_DNA"/>
</dbReference>
<protein>
    <recommendedName>
        <fullName evidence="3">HNH nuclease domain-containing protein</fullName>
    </recommendedName>
</protein>
<evidence type="ECO:0000313" key="2">
    <source>
        <dbReference type="Proteomes" id="UP000027778"/>
    </source>
</evidence>
<keyword evidence="2" id="KW-1185">Reference proteome</keyword>
<gene>
    <name evidence="1" type="ORF">BAGA_05590</name>
</gene>
<dbReference type="Gene3D" id="1.10.30.50">
    <property type="match status" value="1"/>
</dbReference>
<dbReference type="eggNOG" id="ENOG502ZTFB">
    <property type="taxonomic scope" value="Bacteria"/>
</dbReference>
<evidence type="ECO:0000313" key="1">
    <source>
        <dbReference type="EMBL" id="KEK23904.1"/>
    </source>
</evidence>
<proteinExistence type="predicted"/>
<name>A0A073K9E8_9BACI</name>
<dbReference type="OrthoDB" id="2666697at2"/>
<accession>A0A073K9E8</accession>
<dbReference type="Proteomes" id="UP000027778">
    <property type="component" value="Unassembled WGS sequence"/>
</dbReference>
<comment type="caution">
    <text evidence="1">The sequence shown here is derived from an EMBL/GenBank/DDBJ whole genome shotgun (WGS) entry which is preliminary data.</text>
</comment>
<dbReference type="RefSeq" id="WP_033674997.1">
    <property type="nucleotide sequence ID" value="NZ_JOTM01000011.1"/>
</dbReference>
<reference evidence="1 2" key="1">
    <citation type="submission" date="2014-06" db="EMBL/GenBank/DDBJ databases">
        <title>Draft genome sequence of Bacillus gaemokensis JCM 15801 (MCCC 1A00707).</title>
        <authorList>
            <person name="Lai Q."/>
            <person name="Liu Y."/>
            <person name="Shao Z."/>
        </authorList>
    </citation>
    <scope>NUCLEOTIDE SEQUENCE [LARGE SCALE GENOMIC DNA]</scope>
    <source>
        <strain evidence="1 2">JCM 15801</strain>
    </source>
</reference>
<sequence length="284" mass="34028">MLEHTFKTGRRYFTDEQGEVVLIECGNCKDVKGLNEFPRQSTCKKTGRRSFCETCHKNRKKAYYQENKDTLRYYHERKDDKEYMDKRAKWREDNKEHLSNYNKQYHKEKKDKVSKRKRDYCSREEVKSHRTEYMKLYRKTEDGKEAFKRGMSNRRMAKNNTPVTIDCIVAIKDFKSLFGNVCCFTGLKILEESTEHMLPVTRGGGNTEYNIAPSELSLNRSKNNRNIFDWIELLEEDIDFSFFYESTIPYLAEKMGVSIEEYVLWYEESYEEKLDVYHMSLVES</sequence>
<dbReference type="AlphaFoldDB" id="A0A073K9E8"/>
<evidence type="ECO:0008006" key="3">
    <source>
        <dbReference type="Google" id="ProtNLM"/>
    </source>
</evidence>
<organism evidence="1 2">
    <name type="scientific">Bacillus gaemokensis</name>
    <dbReference type="NCBI Taxonomy" id="574375"/>
    <lineage>
        <taxon>Bacteria</taxon>
        <taxon>Bacillati</taxon>
        <taxon>Bacillota</taxon>
        <taxon>Bacilli</taxon>
        <taxon>Bacillales</taxon>
        <taxon>Bacillaceae</taxon>
        <taxon>Bacillus</taxon>
        <taxon>Bacillus cereus group</taxon>
    </lineage>
</organism>